<proteinExistence type="predicted"/>
<evidence type="ECO:0000313" key="2">
    <source>
        <dbReference type="Proteomes" id="UP000664161"/>
    </source>
</evidence>
<organism evidence="1 2">
    <name type="scientific">Psychrobacter halodurans</name>
    <dbReference type="NCBI Taxonomy" id="2818439"/>
    <lineage>
        <taxon>Bacteria</taxon>
        <taxon>Pseudomonadati</taxon>
        <taxon>Pseudomonadota</taxon>
        <taxon>Gammaproteobacteria</taxon>
        <taxon>Moraxellales</taxon>
        <taxon>Moraxellaceae</taxon>
        <taxon>Psychrobacter</taxon>
    </lineage>
</organism>
<keyword evidence="2" id="KW-1185">Reference proteome</keyword>
<gene>
    <name evidence="1" type="ORF">J3491_11940</name>
</gene>
<comment type="caution">
    <text evidence="1">The sequence shown here is derived from an EMBL/GenBank/DDBJ whole genome shotgun (WGS) entry which is preliminary data.</text>
</comment>
<dbReference type="RefSeq" id="WP_424108362.1">
    <property type="nucleotide sequence ID" value="NZ_JAGBKN010000064.1"/>
</dbReference>
<sequence>TNTDDIADINAGRTGIVRQDAGTGAITVGAQTGGTSVDFTNTDGVNRQLTGVASAGDITLAANANNAVNAGDVNTAVTGLTNAGLNFQGDDGTLIDRNLGDTLTITGGETDSNNLTAGNIGVVANGTGGLSVQLAKNIAVDSVTTGNTVTNSDGVKVDDGAGNATTITT</sequence>
<dbReference type="EMBL" id="JAGBKN010000064">
    <property type="protein sequence ID" value="MBO1518031.1"/>
    <property type="molecule type" value="Genomic_DNA"/>
</dbReference>
<protein>
    <submittedName>
        <fullName evidence="1">Uncharacterized protein</fullName>
    </submittedName>
</protein>
<feature type="non-terminal residue" evidence="1">
    <location>
        <position position="169"/>
    </location>
</feature>
<reference evidence="1 2" key="1">
    <citation type="submission" date="2021-03" db="EMBL/GenBank/DDBJ databases">
        <authorList>
            <person name="Shang D.-D."/>
            <person name="Du Z.-J."/>
            <person name="Chen G.-J."/>
        </authorList>
    </citation>
    <scope>NUCLEOTIDE SEQUENCE [LARGE SCALE GENOMIC DNA]</scope>
    <source>
        <strain evidence="1 2">F2608</strain>
    </source>
</reference>
<dbReference type="AlphaFoldDB" id="A0AAW4ISA1"/>
<feature type="non-terminal residue" evidence="1">
    <location>
        <position position="1"/>
    </location>
</feature>
<name>A0AAW4ISA1_9GAMM</name>
<evidence type="ECO:0000313" key="1">
    <source>
        <dbReference type="EMBL" id="MBO1518031.1"/>
    </source>
</evidence>
<dbReference type="Proteomes" id="UP000664161">
    <property type="component" value="Unassembled WGS sequence"/>
</dbReference>
<accession>A0AAW4ISA1</accession>